<dbReference type="Pfam" id="PF19343">
    <property type="entry name" value="HAM1_N"/>
    <property type="match status" value="1"/>
</dbReference>
<reference evidence="3" key="1">
    <citation type="journal article" date="2021" name="Genome Biol. Evol.">
        <title>The assembled and annotated genome of the fairy-ring fungus Marasmius oreades.</title>
        <authorList>
            <person name="Hiltunen M."/>
            <person name="Ament-Velasquez S.L."/>
            <person name="Johannesson H."/>
        </authorList>
    </citation>
    <scope>NUCLEOTIDE SEQUENCE</scope>
    <source>
        <strain evidence="3">03SP1</strain>
    </source>
</reference>
<feature type="region of interest" description="Disordered" evidence="1">
    <location>
        <begin position="1061"/>
        <end position="1098"/>
    </location>
</feature>
<dbReference type="AlphaFoldDB" id="A0A9P7RW01"/>
<proteinExistence type="predicted"/>
<evidence type="ECO:0000256" key="1">
    <source>
        <dbReference type="SAM" id="MobiDB-lite"/>
    </source>
</evidence>
<dbReference type="Proteomes" id="UP001049176">
    <property type="component" value="Chromosome 7"/>
</dbReference>
<dbReference type="KEGG" id="more:E1B28_011675"/>
<name>A0A9P7RW01_9AGAR</name>
<dbReference type="EMBL" id="CM032187">
    <property type="protein sequence ID" value="KAG7090058.1"/>
    <property type="molecule type" value="Genomic_DNA"/>
</dbReference>
<dbReference type="PANTHER" id="PTHR31138:SF1">
    <property type="entry name" value="PDZ DOMAIN-CONTAINING PROTEIN"/>
    <property type="match status" value="1"/>
</dbReference>
<feature type="compositionally biased region" description="Basic and acidic residues" evidence="1">
    <location>
        <begin position="1070"/>
        <end position="1089"/>
    </location>
</feature>
<comment type="caution">
    <text evidence="3">The sequence shown here is derived from an EMBL/GenBank/DDBJ whole genome shotgun (WGS) entry which is preliminary data.</text>
</comment>
<feature type="region of interest" description="Disordered" evidence="1">
    <location>
        <begin position="331"/>
        <end position="352"/>
    </location>
</feature>
<gene>
    <name evidence="3" type="ORF">E1B28_011675</name>
</gene>
<dbReference type="GeneID" id="66080750"/>
<evidence type="ECO:0000259" key="2">
    <source>
        <dbReference type="Pfam" id="PF19343"/>
    </source>
</evidence>
<evidence type="ECO:0000313" key="4">
    <source>
        <dbReference type="Proteomes" id="UP001049176"/>
    </source>
</evidence>
<protein>
    <recommendedName>
        <fullName evidence="2">HAM1-like N-terminal domain-containing protein</fullName>
    </recommendedName>
</protein>
<feature type="region of interest" description="Disordered" evidence="1">
    <location>
        <begin position="263"/>
        <end position="288"/>
    </location>
</feature>
<dbReference type="RefSeq" id="XP_043006528.1">
    <property type="nucleotide sequence ID" value="XM_043156733.1"/>
</dbReference>
<accession>A0A9P7RW01</accession>
<dbReference type="PANTHER" id="PTHR31138">
    <property type="entry name" value="CHROMOSOME 19, WHOLE GENOME SHOTGUN SEQUENCE"/>
    <property type="match status" value="1"/>
</dbReference>
<sequence>MGICTSCFRAKRRRRVRNLTSTSDSRSKLGFDDERRPLLGAAAEANARERYYEYETRWANTIQALQRGKIPSEKQLNRALRCSLKLLDAIGVNRDYEGGMSEQGRRLFVDLREMVEAIMIWGIEKNYDSKLQTIVHKVRLLSQAQEKPENDYVSIIRLLLTSTAFRMLATNLLLLFTRHITNRVSSVAQNVETAAENIENVVHGVENAIEQVDTVVHGVDTLAEGFEAAAQTTLEATALAVDGQPQDAMRAFGEGADRVSKGIDELASDRRPDKGKTRQSNELSESERRQVVIETLREILLVAHVDRPEHIAAVRSILTLGEDFIKDATPNSPTVTVDPPSESRVEISPDLPPSLRIFSVPSSSPTRPCPKAADQLLATTISDLKALLQRLAGGKSFDGVVEAFRQVIEDIEEDRTRTDEDAETDANVLPEHLHHEGFTQDGNSDVNLIKSSIAVLKQAFDNPAYIEDVTKDGKSAFTKDLDGLMERWAVAAQETHQHVSDSDMNPTSSPLPLPQRQRKHLHTFIIELSSFITSLENDKPTRRLIDTFKLLETDFLDYFSEKSVLDLGSSAAHLGSHHLRFITDIIGHVLPRIIGRALSPSSSSSAFALPLPLPRLELKMPSLETVVDLRGMVVNVDVEKRVSKRWWEFWDRPVEEEEEYWWGDRSRRSSARRASWSESPLENSMYSTFTPSSSVTDGGDVREDNWFADFLTPRSVSVKRSEEVVIDFSREVDVADEENERTPLVDSSPTRKRYDRQRCIATSTSTSSRAHVKMDGLFVGLPNLSPQCRKMRIVSFENIAYYVNYTLWWLLGYRDEGVLDLDVALTDSGNGEEGGVVDMDIEVNLGSANQKTERGFKIHSLVLTLPRSIHIGALCTSNRHPLLTSCVLDPLVIPLAQRVARVETERVAGETLRSILEEGGNRILDLMGTFKGNEGGEDDKGRWWKLLVGSSSPLQEEEERDAGSAPTRTDVDVSLTGVDIKVSEENTTTSGSGSVSPQLEIAVGLTPQIIPSEAEPHAPVPVGRVAENVAEEVVAQSSSKVVEDAAIVTGTVRGILKGVNGTGRKRRQVRYKEDETEGPKEPQMDREWGGWRSDVFDW</sequence>
<organism evidence="3 4">
    <name type="scientific">Marasmius oreades</name>
    <name type="common">fairy-ring Marasmius</name>
    <dbReference type="NCBI Taxonomy" id="181124"/>
    <lineage>
        <taxon>Eukaryota</taxon>
        <taxon>Fungi</taxon>
        <taxon>Dikarya</taxon>
        <taxon>Basidiomycota</taxon>
        <taxon>Agaricomycotina</taxon>
        <taxon>Agaricomycetes</taxon>
        <taxon>Agaricomycetidae</taxon>
        <taxon>Agaricales</taxon>
        <taxon>Marasmiineae</taxon>
        <taxon>Marasmiaceae</taxon>
        <taxon>Marasmius</taxon>
    </lineage>
</organism>
<feature type="domain" description="HAM1-like N-terminal" evidence="2">
    <location>
        <begin position="60"/>
        <end position="235"/>
    </location>
</feature>
<feature type="compositionally biased region" description="Basic and acidic residues" evidence="1">
    <location>
        <begin position="263"/>
        <end position="276"/>
    </location>
</feature>
<evidence type="ECO:0000313" key="3">
    <source>
        <dbReference type="EMBL" id="KAG7090058.1"/>
    </source>
</evidence>
<keyword evidence="4" id="KW-1185">Reference proteome</keyword>
<dbReference type="InterPro" id="IPR045967">
    <property type="entry name" value="HAM1-like_N"/>
</dbReference>
<dbReference type="OrthoDB" id="2996410at2759"/>